<dbReference type="PANTHER" id="PTHR43768">
    <property type="entry name" value="TREHALOSE 6-PHOSPHATE PHOSPHATASE"/>
    <property type="match status" value="1"/>
</dbReference>
<organism evidence="6 7">
    <name type="scientific">Pandoraea anhela</name>
    <dbReference type="NCBI Taxonomy" id="2508295"/>
    <lineage>
        <taxon>Bacteria</taxon>
        <taxon>Pseudomonadati</taxon>
        <taxon>Pseudomonadota</taxon>
        <taxon>Betaproteobacteria</taxon>
        <taxon>Burkholderiales</taxon>
        <taxon>Burkholderiaceae</taxon>
        <taxon>Pandoraea</taxon>
    </lineage>
</organism>
<gene>
    <name evidence="6" type="ORF">PAN31108_00273</name>
</gene>
<dbReference type="NCBIfam" id="TIGR00685">
    <property type="entry name" value="T6PP"/>
    <property type="match status" value="1"/>
</dbReference>
<keyword evidence="4" id="KW-0460">Magnesium</keyword>
<feature type="region of interest" description="Disordered" evidence="5">
    <location>
        <begin position="1"/>
        <end position="27"/>
    </location>
</feature>
<dbReference type="GO" id="GO:0046872">
    <property type="term" value="F:metal ion binding"/>
    <property type="evidence" value="ECO:0007669"/>
    <property type="project" value="UniProtKB-KW"/>
</dbReference>
<comment type="cofactor">
    <cofactor evidence="4">
        <name>Mg(2+)</name>
        <dbReference type="ChEBI" id="CHEBI:18420"/>
    </cofactor>
</comment>
<dbReference type="EMBL" id="CABPSB010000001">
    <property type="protein sequence ID" value="VVD64316.1"/>
    <property type="molecule type" value="Genomic_DNA"/>
</dbReference>
<dbReference type="Gene3D" id="3.40.50.1000">
    <property type="entry name" value="HAD superfamily/HAD-like"/>
    <property type="match status" value="1"/>
</dbReference>
<comment type="function">
    <text evidence="4">Removes the phosphate from trehalose 6-phosphate to produce free trehalose.</text>
</comment>
<comment type="pathway">
    <text evidence="1 4">Glycan biosynthesis; trehalose biosynthesis.</text>
</comment>
<keyword evidence="3 4" id="KW-0378">Hydrolase</keyword>
<proteinExistence type="inferred from homology"/>
<dbReference type="EC" id="3.1.3.12" evidence="4"/>
<dbReference type="InterPro" id="IPR036412">
    <property type="entry name" value="HAD-like_sf"/>
</dbReference>
<comment type="catalytic activity">
    <reaction evidence="4">
        <text>alpha,alpha-trehalose 6-phosphate + H2O = alpha,alpha-trehalose + phosphate</text>
        <dbReference type="Rhea" id="RHEA:23420"/>
        <dbReference type="ChEBI" id="CHEBI:15377"/>
        <dbReference type="ChEBI" id="CHEBI:16551"/>
        <dbReference type="ChEBI" id="CHEBI:43474"/>
        <dbReference type="ChEBI" id="CHEBI:58429"/>
        <dbReference type="EC" id="3.1.3.12"/>
    </reaction>
</comment>
<name>A0A5E4RLW8_9BURK</name>
<dbReference type="GO" id="GO:0005992">
    <property type="term" value="P:trehalose biosynthetic process"/>
    <property type="evidence" value="ECO:0007669"/>
    <property type="project" value="UniProtKB-UniPathway"/>
</dbReference>
<evidence type="ECO:0000313" key="6">
    <source>
        <dbReference type="EMBL" id="VVD64316.1"/>
    </source>
</evidence>
<sequence length="289" mass="30267">MQPLASSFPASPTQAESPDMSPVTTPADTHAVDVTKVAFFFDLDGTLAPLAPRPDAVKLPRDTARVLASLFERANGAVAVVSGRAIDDIDGLLAPLRLPAAGLHGAEIRHADGQLLRAAGHAADTERIAAMAAPLQALVAQHPGLLLENKGSALALHYRGAPELAGVARDTMRALAELHAEHFALQPGKLVFELRPRHVSKGRAITALLQEGPFAGRTPLFAGDDLTDEAGFADVNALGGITIKIGDGQTCARHRLPTPEALTAWLLTLHRPSAPASPAPRQSSQETDV</sequence>
<dbReference type="GO" id="GO:0004805">
    <property type="term" value="F:trehalose-phosphatase activity"/>
    <property type="evidence" value="ECO:0007669"/>
    <property type="project" value="UniProtKB-EC"/>
</dbReference>
<evidence type="ECO:0000256" key="1">
    <source>
        <dbReference type="ARBA" id="ARBA00005199"/>
    </source>
</evidence>
<dbReference type="Gene3D" id="3.30.70.1020">
    <property type="entry name" value="Trehalose-6-phosphate phosphatase related protein, domain 2"/>
    <property type="match status" value="1"/>
</dbReference>
<dbReference type="InterPro" id="IPR003337">
    <property type="entry name" value="Trehalose_PPase"/>
</dbReference>
<dbReference type="InterPro" id="IPR006379">
    <property type="entry name" value="HAD-SF_hydro_IIB"/>
</dbReference>
<evidence type="ECO:0000256" key="3">
    <source>
        <dbReference type="ARBA" id="ARBA00022801"/>
    </source>
</evidence>
<dbReference type="NCBIfam" id="TIGR01484">
    <property type="entry name" value="HAD-SF-IIB"/>
    <property type="match status" value="1"/>
</dbReference>
<dbReference type="CDD" id="cd01627">
    <property type="entry name" value="HAD_TPP"/>
    <property type="match status" value="1"/>
</dbReference>
<dbReference type="PANTHER" id="PTHR43768:SF3">
    <property type="entry name" value="TREHALOSE 6-PHOSPHATE PHOSPHATASE"/>
    <property type="match status" value="1"/>
</dbReference>
<dbReference type="InterPro" id="IPR044651">
    <property type="entry name" value="OTSB-like"/>
</dbReference>
<comment type="similarity">
    <text evidence="2 4">Belongs to the trehalose phosphatase family.</text>
</comment>
<keyword evidence="7" id="KW-1185">Reference proteome</keyword>
<dbReference type="SUPFAM" id="SSF56784">
    <property type="entry name" value="HAD-like"/>
    <property type="match status" value="1"/>
</dbReference>
<dbReference type="Proteomes" id="UP000406256">
    <property type="component" value="Unassembled WGS sequence"/>
</dbReference>
<keyword evidence="4" id="KW-0479">Metal-binding</keyword>
<dbReference type="UniPathway" id="UPA00299"/>
<evidence type="ECO:0000256" key="5">
    <source>
        <dbReference type="SAM" id="MobiDB-lite"/>
    </source>
</evidence>
<evidence type="ECO:0000256" key="2">
    <source>
        <dbReference type="ARBA" id="ARBA00008770"/>
    </source>
</evidence>
<reference evidence="6 7" key="1">
    <citation type="submission" date="2019-08" db="EMBL/GenBank/DDBJ databases">
        <authorList>
            <person name="Peeters C."/>
        </authorList>
    </citation>
    <scope>NUCLEOTIDE SEQUENCE [LARGE SCALE GENOMIC DNA]</scope>
    <source>
        <strain evidence="6 7">LMG 31108</strain>
    </source>
</reference>
<evidence type="ECO:0000256" key="4">
    <source>
        <dbReference type="RuleBase" id="RU361117"/>
    </source>
</evidence>
<evidence type="ECO:0000313" key="7">
    <source>
        <dbReference type="Proteomes" id="UP000406256"/>
    </source>
</evidence>
<dbReference type="InterPro" id="IPR023214">
    <property type="entry name" value="HAD_sf"/>
</dbReference>
<accession>A0A5E4RLW8</accession>
<dbReference type="AlphaFoldDB" id="A0A5E4RLW8"/>
<protein>
    <recommendedName>
        <fullName evidence="4">Trehalose 6-phosphate phosphatase</fullName>
        <ecNumber evidence="4">3.1.3.12</ecNumber>
    </recommendedName>
</protein>
<dbReference type="Pfam" id="PF02358">
    <property type="entry name" value="Trehalose_PPase"/>
    <property type="match status" value="1"/>
</dbReference>